<dbReference type="PANTHER" id="PTHR46125:SF27">
    <property type="entry name" value="GATA TRANSCRIPTION FACTOR 28"/>
    <property type="match status" value="1"/>
</dbReference>
<dbReference type="Proteomes" id="UP001222027">
    <property type="component" value="Unassembled WGS sequence"/>
</dbReference>
<dbReference type="Pfam" id="PF06200">
    <property type="entry name" value="tify"/>
    <property type="match status" value="1"/>
</dbReference>
<sequence>METEQPSDPSHLGDAQGLMASQLGGNHLTLFFQGGVFVFDSVSPEKIQDVLLLLGGREMQTGVNPFPTSSTQNRRLNVPHRVASLMRFPEKQKELNFKKKIHYTVCKGGHTEF</sequence>
<dbReference type="InterPro" id="IPR045280">
    <property type="entry name" value="TIFY-like"/>
</dbReference>
<accession>A0AAV8PMG5</accession>
<reference evidence="2 3" key="1">
    <citation type="submission" date="2022-12" db="EMBL/GenBank/DDBJ databases">
        <title>Chromosome-scale assembly of the Ensete ventricosum genome.</title>
        <authorList>
            <person name="Dussert Y."/>
            <person name="Stocks J."/>
            <person name="Wendawek A."/>
            <person name="Woldeyes F."/>
            <person name="Nichols R.A."/>
            <person name="Borrell J.S."/>
        </authorList>
    </citation>
    <scope>NUCLEOTIDE SEQUENCE [LARGE SCALE GENOMIC DNA]</scope>
    <source>
        <strain evidence="3">cv. Maze</strain>
        <tissue evidence="2">Seeds</tissue>
    </source>
</reference>
<dbReference type="GO" id="GO:0006355">
    <property type="term" value="P:regulation of DNA-templated transcription"/>
    <property type="evidence" value="ECO:0007669"/>
    <property type="project" value="InterPro"/>
</dbReference>
<comment type="caution">
    <text evidence="2">The sequence shown here is derived from an EMBL/GenBank/DDBJ whole genome shotgun (WGS) entry which is preliminary data.</text>
</comment>
<dbReference type="PANTHER" id="PTHR46125">
    <property type="entry name" value="GATA TRANSCRIPTION FACTOR 28"/>
    <property type="match status" value="1"/>
</dbReference>
<feature type="domain" description="Tify" evidence="1">
    <location>
        <begin position="21"/>
        <end position="56"/>
    </location>
</feature>
<evidence type="ECO:0000313" key="2">
    <source>
        <dbReference type="EMBL" id="KAJ8459451.1"/>
    </source>
</evidence>
<dbReference type="PROSITE" id="PS51320">
    <property type="entry name" value="TIFY"/>
    <property type="match status" value="1"/>
</dbReference>
<dbReference type="InterPro" id="IPR010399">
    <property type="entry name" value="Tify_dom"/>
</dbReference>
<proteinExistence type="predicted"/>
<protein>
    <recommendedName>
        <fullName evidence="1">Tify domain-containing protein</fullName>
    </recommendedName>
</protein>
<name>A0AAV8PMG5_ENSVE</name>
<dbReference type="AlphaFoldDB" id="A0AAV8PMG5"/>
<dbReference type="SMART" id="SM00979">
    <property type="entry name" value="TIFY"/>
    <property type="match status" value="1"/>
</dbReference>
<organism evidence="2 3">
    <name type="scientific">Ensete ventricosum</name>
    <name type="common">Abyssinian banana</name>
    <name type="synonym">Musa ensete</name>
    <dbReference type="NCBI Taxonomy" id="4639"/>
    <lineage>
        <taxon>Eukaryota</taxon>
        <taxon>Viridiplantae</taxon>
        <taxon>Streptophyta</taxon>
        <taxon>Embryophyta</taxon>
        <taxon>Tracheophyta</taxon>
        <taxon>Spermatophyta</taxon>
        <taxon>Magnoliopsida</taxon>
        <taxon>Liliopsida</taxon>
        <taxon>Zingiberales</taxon>
        <taxon>Musaceae</taxon>
        <taxon>Ensete</taxon>
    </lineage>
</organism>
<gene>
    <name evidence="2" type="ORF">OPV22_032377</name>
</gene>
<evidence type="ECO:0000259" key="1">
    <source>
        <dbReference type="PROSITE" id="PS51320"/>
    </source>
</evidence>
<dbReference type="EMBL" id="JAQQAF010000009">
    <property type="protein sequence ID" value="KAJ8459451.1"/>
    <property type="molecule type" value="Genomic_DNA"/>
</dbReference>
<evidence type="ECO:0000313" key="3">
    <source>
        <dbReference type="Proteomes" id="UP001222027"/>
    </source>
</evidence>
<keyword evidence="3" id="KW-1185">Reference proteome</keyword>